<dbReference type="EMBL" id="CXST01000006">
    <property type="protein sequence ID" value="CTQ47330.1"/>
    <property type="molecule type" value="Genomic_DNA"/>
</dbReference>
<protein>
    <submittedName>
        <fullName evidence="1">Uncharacterized protein</fullName>
    </submittedName>
</protein>
<organism evidence="1 2">
    <name type="scientific">Roseibium aggregatum</name>
    <dbReference type="NCBI Taxonomy" id="187304"/>
    <lineage>
        <taxon>Bacteria</taxon>
        <taxon>Pseudomonadati</taxon>
        <taxon>Pseudomonadota</taxon>
        <taxon>Alphaproteobacteria</taxon>
        <taxon>Hyphomicrobiales</taxon>
        <taxon>Stappiaceae</taxon>
        <taxon>Roseibium</taxon>
    </lineage>
</organism>
<dbReference type="RefSeq" id="WP_055661370.1">
    <property type="nucleotide sequence ID" value="NZ_CXST01000006.1"/>
</dbReference>
<gene>
    <name evidence="1" type="ORF">LAL4801_05792</name>
</gene>
<accession>A0A0M6YEV4</accession>
<evidence type="ECO:0000313" key="1">
    <source>
        <dbReference type="EMBL" id="CTQ47330.1"/>
    </source>
</evidence>
<evidence type="ECO:0000313" key="2">
    <source>
        <dbReference type="Proteomes" id="UP000048926"/>
    </source>
</evidence>
<dbReference type="Proteomes" id="UP000048926">
    <property type="component" value="Unassembled WGS sequence"/>
</dbReference>
<reference evidence="2" key="1">
    <citation type="submission" date="2015-07" db="EMBL/GenBank/DDBJ databases">
        <authorList>
            <person name="Rodrigo-Torres Lidia"/>
            <person name="Arahal R.David."/>
        </authorList>
    </citation>
    <scope>NUCLEOTIDE SEQUENCE [LARGE SCALE GENOMIC DNA]</scope>
    <source>
        <strain evidence="2">CECT 4801</strain>
    </source>
</reference>
<keyword evidence="2" id="KW-1185">Reference proteome</keyword>
<sequence>MNESSNSKRINMIADQVVFFNIVVANILNRVDCSPKKATDAARLLYGLYTCQETESSDRSYCLRTELRYLVYAVVRNTRPARNPALVSLLRPLIAQDRSLDIGLLNLLERGGFISKSLSEGTIDQWEIHTEGKLVN</sequence>
<proteinExistence type="predicted"/>
<name>A0A0M6YEV4_9HYPH</name>
<dbReference type="AlphaFoldDB" id="A0A0M6YEV4"/>